<keyword evidence="3" id="KW-1185">Reference proteome</keyword>
<feature type="chain" id="PRO_5011681996" description="Phosphate ABC transporter permease" evidence="1">
    <location>
        <begin position="23"/>
        <end position="167"/>
    </location>
</feature>
<reference evidence="3" key="1">
    <citation type="submission" date="2016-10" db="EMBL/GenBank/DDBJ databases">
        <authorList>
            <person name="Varghese N."/>
            <person name="Submissions S."/>
        </authorList>
    </citation>
    <scope>NUCLEOTIDE SEQUENCE [LARGE SCALE GENOMIC DNA]</scope>
    <source>
        <strain evidence="3">DSM 25575</strain>
    </source>
</reference>
<dbReference type="AlphaFoldDB" id="A0A1I4WKV6"/>
<protein>
    <recommendedName>
        <fullName evidence="4">Phosphate ABC transporter permease</fullName>
    </recommendedName>
</protein>
<keyword evidence="1" id="KW-0732">Signal</keyword>
<organism evidence="2 3">
    <name type="scientific">Chryseobacterium oleae</name>
    <dbReference type="NCBI Taxonomy" id="491207"/>
    <lineage>
        <taxon>Bacteria</taxon>
        <taxon>Pseudomonadati</taxon>
        <taxon>Bacteroidota</taxon>
        <taxon>Flavobacteriia</taxon>
        <taxon>Flavobacteriales</taxon>
        <taxon>Weeksellaceae</taxon>
        <taxon>Chryseobacterium group</taxon>
        <taxon>Chryseobacterium</taxon>
    </lineage>
</organism>
<name>A0A1I4WKV6_CHROL</name>
<evidence type="ECO:0000313" key="3">
    <source>
        <dbReference type="Proteomes" id="UP000198769"/>
    </source>
</evidence>
<feature type="signal peptide" evidence="1">
    <location>
        <begin position="1"/>
        <end position="22"/>
    </location>
</feature>
<dbReference type="Proteomes" id="UP000198769">
    <property type="component" value="Unassembled WGS sequence"/>
</dbReference>
<evidence type="ECO:0000313" key="2">
    <source>
        <dbReference type="EMBL" id="SFN14085.1"/>
    </source>
</evidence>
<accession>A0A1I4WKV6</accession>
<evidence type="ECO:0000256" key="1">
    <source>
        <dbReference type="SAM" id="SignalP"/>
    </source>
</evidence>
<dbReference type="EMBL" id="FOVD01000001">
    <property type="protein sequence ID" value="SFN14085.1"/>
    <property type="molecule type" value="Genomic_DNA"/>
</dbReference>
<proteinExistence type="predicted"/>
<sequence>MNLIKNGCIFLLLIGLSGLVSAQKKAEKDIWSGTYMVNEKNNDGGLTTTDTLVIARIQDADVKEVADKEKSDLVRWSMTSKRDGGKDKITVKRFLFDLANDEDAYKEFGLTDMHKEGKINCIDGGHFFICQTPPDTTVAFGKEETYFTKTGFFGIWLHYGVVELQKK</sequence>
<gene>
    <name evidence="2" type="ORF">SAMN05421594_1313</name>
</gene>
<evidence type="ECO:0008006" key="4">
    <source>
        <dbReference type="Google" id="ProtNLM"/>
    </source>
</evidence>
<dbReference type="RefSeq" id="WP_228430700.1">
    <property type="nucleotide sequence ID" value="NZ_FOVD01000001.1"/>
</dbReference>